<dbReference type="AlphaFoldDB" id="Q89VW9"/>
<dbReference type="eggNOG" id="COG3485">
    <property type="taxonomic scope" value="Bacteria"/>
</dbReference>
<evidence type="ECO:0000256" key="1">
    <source>
        <dbReference type="ARBA" id="ARBA00001965"/>
    </source>
</evidence>
<evidence type="ECO:0000256" key="4">
    <source>
        <dbReference type="ARBA" id="ARBA00022964"/>
    </source>
</evidence>
<organism evidence="8 9">
    <name type="scientific">Bradyrhizobium diazoefficiens (strain JCM 10833 / BCRC 13528 / IAM 13628 / NBRC 14792 / USDA 110)</name>
    <dbReference type="NCBI Taxonomy" id="224911"/>
    <lineage>
        <taxon>Bacteria</taxon>
        <taxon>Pseudomonadati</taxon>
        <taxon>Pseudomonadota</taxon>
        <taxon>Alphaproteobacteria</taxon>
        <taxon>Hyphomicrobiales</taxon>
        <taxon>Nitrobacteraceae</taxon>
        <taxon>Bradyrhizobium</taxon>
    </lineage>
</organism>
<dbReference type="InParanoid" id="Q89VW9"/>
<dbReference type="PANTHER" id="PTHR33711">
    <property type="entry name" value="DIOXYGENASE, PUTATIVE (AFU_ORTHOLOGUE AFUA_2G02910)-RELATED"/>
    <property type="match status" value="1"/>
</dbReference>
<dbReference type="InterPro" id="IPR015889">
    <property type="entry name" value="Intradiol_dOase_core"/>
</dbReference>
<dbReference type="InterPro" id="IPR007535">
    <property type="entry name" value="Catechol_dOase_N"/>
</dbReference>
<dbReference type="HOGENOM" id="CLU_046727_1_1_5"/>
<dbReference type="GO" id="GO:0051213">
    <property type="term" value="F:dioxygenase activity"/>
    <property type="evidence" value="ECO:0000318"/>
    <property type="project" value="GO_Central"/>
</dbReference>
<feature type="domain" description="Intradiol ring-cleavage dioxygenases" evidence="7">
    <location>
        <begin position="139"/>
        <end position="167"/>
    </location>
</feature>
<protein>
    <submittedName>
        <fullName evidence="8">Catechol 1,2-dioxygenase</fullName>
    </submittedName>
</protein>
<dbReference type="STRING" id="224911.AAV28_01470"/>
<dbReference type="InterPro" id="IPR050770">
    <property type="entry name" value="Intradiol_RC_Dioxygenase"/>
</dbReference>
<dbReference type="PANTHER" id="PTHR33711:SF7">
    <property type="entry name" value="INTRADIOL RING-CLEAVAGE DIOXYGENASES DOMAIN-CONTAINING PROTEIN-RELATED"/>
    <property type="match status" value="1"/>
</dbReference>
<dbReference type="PROSITE" id="PS00083">
    <property type="entry name" value="INTRADIOL_DIOXYGENAS"/>
    <property type="match status" value="1"/>
</dbReference>
<proteinExistence type="inferred from homology"/>
<keyword evidence="6" id="KW-0408">Iron</keyword>
<evidence type="ECO:0000256" key="2">
    <source>
        <dbReference type="ARBA" id="ARBA00007825"/>
    </source>
</evidence>
<keyword evidence="5" id="KW-0560">Oxidoreductase</keyword>
<dbReference type="OrthoDB" id="9800887at2"/>
<dbReference type="SUPFAM" id="SSF49482">
    <property type="entry name" value="Aromatic compound dioxygenase"/>
    <property type="match status" value="1"/>
</dbReference>
<dbReference type="InterPro" id="IPR000627">
    <property type="entry name" value="Intradiol_dOase_C"/>
</dbReference>
<evidence type="ECO:0000313" key="8">
    <source>
        <dbReference type="EMBL" id="BAC46191.1"/>
    </source>
</evidence>
<keyword evidence="3" id="KW-0479">Metal-binding</keyword>
<comment type="cofactor">
    <cofactor evidence="1">
        <name>Fe(3+)</name>
        <dbReference type="ChEBI" id="CHEBI:29034"/>
    </cofactor>
</comment>
<comment type="similarity">
    <text evidence="2">Belongs to the intradiol ring-cleavage dioxygenase family.</text>
</comment>
<keyword evidence="4" id="KW-0223">Dioxygenase</keyword>
<dbReference type="GO" id="GO:0018576">
    <property type="term" value="F:catechol 1,2-dioxygenase activity"/>
    <property type="evidence" value="ECO:0007669"/>
    <property type="project" value="InterPro"/>
</dbReference>
<dbReference type="Pfam" id="PF00775">
    <property type="entry name" value="Dioxygenase_C"/>
    <property type="match status" value="1"/>
</dbReference>
<dbReference type="GO" id="GO:0009712">
    <property type="term" value="P:catechol-containing compound metabolic process"/>
    <property type="evidence" value="ECO:0007669"/>
    <property type="project" value="InterPro"/>
</dbReference>
<dbReference type="Proteomes" id="UP000002526">
    <property type="component" value="Chromosome"/>
</dbReference>
<reference evidence="9" key="1">
    <citation type="journal article" date="2002" name="DNA Res.">
        <title>Complete genomic sequence of nitrogen-fixing symbiotic bacterium Bradyrhizobium japonicum USDA110.</title>
        <authorList>
            <person name="Kaneko T."/>
            <person name="Nakamura Y."/>
            <person name="Sato S."/>
            <person name="Minamisawa K."/>
            <person name="Uchiumi T."/>
            <person name="Sasamoto S."/>
            <person name="Watanabe A."/>
            <person name="Idesawa K."/>
            <person name="Iriguchi M."/>
            <person name="Kawashima K."/>
            <person name="Kohara M."/>
            <person name="Matsumoto M."/>
            <person name="Shimpo S."/>
            <person name="Tsuruoka H."/>
            <person name="Wada T."/>
            <person name="Yamada M."/>
            <person name="Tabata S."/>
        </authorList>
    </citation>
    <scope>NUCLEOTIDE SEQUENCE [LARGE SCALE GENOMIC DNA]</scope>
    <source>
        <strain evidence="9">JCM 10833 / BCRC 13528 / IAM 13628 / NBRC 14792 / USDA 110</strain>
    </source>
</reference>
<dbReference type="KEGG" id="bja:blr0926"/>
<evidence type="ECO:0000256" key="5">
    <source>
        <dbReference type="ARBA" id="ARBA00023002"/>
    </source>
</evidence>
<evidence type="ECO:0000256" key="6">
    <source>
        <dbReference type="ARBA" id="ARBA00023004"/>
    </source>
</evidence>
<dbReference type="PhylomeDB" id="Q89VW9"/>
<dbReference type="Pfam" id="PF04444">
    <property type="entry name" value="Dioxygenase_N"/>
    <property type="match status" value="1"/>
</dbReference>
<evidence type="ECO:0000259" key="7">
    <source>
        <dbReference type="PROSITE" id="PS00083"/>
    </source>
</evidence>
<dbReference type="GO" id="GO:0008199">
    <property type="term" value="F:ferric iron binding"/>
    <property type="evidence" value="ECO:0007669"/>
    <property type="project" value="InterPro"/>
</dbReference>
<sequence length="305" mass="33665">MTGDREASMMIEREQDVTAAALAVMERTSDPRLRQIMVSLVKHLHAFVRDVRLTEAEFRDATAIVAELGKLTTDTHNEVVLMAGSLGVSPLVCLLNNGDQGNTETDQSLLGPFWRLNSPRVENGGSIVRSETPGAPLFVSGRVVDKDGRPVTGAEVDVWHASPVGLYENQDPEQADMNLRGKFTTDQDGRFAFRSVMMVGYPIPTSGVVGRLLKAQSRHPYRPAHLHALIFKPGFKVLISQVYDPADPHIDSDVQFGVTQALIGKFLRHDTPHPTARDVATPWYSLDHTYRLETGEAVLPRPPIK</sequence>
<accession>Q89VW9</accession>
<evidence type="ECO:0000256" key="3">
    <source>
        <dbReference type="ARBA" id="ARBA00022723"/>
    </source>
</evidence>
<keyword evidence="9" id="KW-1185">Reference proteome</keyword>
<gene>
    <name evidence="8" type="ordered locus">blr0926</name>
</gene>
<name>Q89VW9_BRADU</name>
<dbReference type="PATRIC" id="fig|224911.5.peg.945"/>
<evidence type="ECO:0000313" key="9">
    <source>
        <dbReference type="Proteomes" id="UP000002526"/>
    </source>
</evidence>
<dbReference type="EMBL" id="BA000040">
    <property type="protein sequence ID" value="BAC46191.1"/>
    <property type="molecule type" value="Genomic_DNA"/>
</dbReference>
<dbReference type="EnsemblBacteria" id="BAC46191">
    <property type="protein sequence ID" value="BAC46191"/>
    <property type="gene ID" value="BAC46191"/>
</dbReference>
<dbReference type="Gene3D" id="2.60.130.10">
    <property type="entry name" value="Aromatic compound dioxygenase"/>
    <property type="match status" value="1"/>
</dbReference>